<proteinExistence type="predicted"/>
<evidence type="ECO:0000313" key="2">
    <source>
        <dbReference type="EMBL" id="GAA4747378.1"/>
    </source>
</evidence>
<name>A0ABP8Z5W4_9ACTN</name>
<accession>A0ABP8Z5W4</accession>
<reference evidence="3" key="1">
    <citation type="journal article" date="2019" name="Int. J. Syst. Evol. Microbiol.">
        <title>The Global Catalogue of Microorganisms (GCM) 10K type strain sequencing project: providing services to taxonomists for standard genome sequencing and annotation.</title>
        <authorList>
            <consortium name="The Broad Institute Genomics Platform"/>
            <consortium name="The Broad Institute Genome Sequencing Center for Infectious Disease"/>
            <person name="Wu L."/>
            <person name="Ma J."/>
        </authorList>
    </citation>
    <scope>NUCLEOTIDE SEQUENCE [LARGE SCALE GENOMIC DNA]</scope>
    <source>
        <strain evidence="3">JCM 18532</strain>
    </source>
</reference>
<comment type="caution">
    <text evidence="2">The sequence shown here is derived from an EMBL/GenBank/DDBJ whole genome shotgun (WGS) entry which is preliminary data.</text>
</comment>
<protein>
    <submittedName>
        <fullName evidence="2">Uncharacterized protein</fullName>
    </submittedName>
</protein>
<dbReference type="EMBL" id="BAABKN010000023">
    <property type="protein sequence ID" value="GAA4747378.1"/>
    <property type="molecule type" value="Genomic_DNA"/>
</dbReference>
<keyword evidence="3" id="KW-1185">Reference proteome</keyword>
<dbReference type="Proteomes" id="UP001499882">
    <property type="component" value="Unassembled WGS sequence"/>
</dbReference>
<organism evidence="2 3">
    <name type="scientific">Nocardioides endophyticus</name>
    <dbReference type="NCBI Taxonomy" id="1353775"/>
    <lineage>
        <taxon>Bacteria</taxon>
        <taxon>Bacillati</taxon>
        <taxon>Actinomycetota</taxon>
        <taxon>Actinomycetes</taxon>
        <taxon>Propionibacteriales</taxon>
        <taxon>Nocardioidaceae</taxon>
        <taxon>Nocardioides</taxon>
    </lineage>
</organism>
<feature type="region of interest" description="Disordered" evidence="1">
    <location>
        <begin position="110"/>
        <end position="129"/>
    </location>
</feature>
<evidence type="ECO:0000313" key="3">
    <source>
        <dbReference type="Proteomes" id="UP001499882"/>
    </source>
</evidence>
<sequence length="129" mass="13567">MRASSPGPSGSRIRCYHRDQVALGEAGAAGDHVAQPAALLDRLAQGDARDLLPDHADSTAAAWLVDEPGTAAFTAIPIEAGNADNAVLLGDRFWWTRRVERPAGRRFPRCTGETVTSQASRCPGSDGSA</sequence>
<gene>
    <name evidence="2" type="ORF">GCM10023350_35280</name>
</gene>
<evidence type="ECO:0000256" key="1">
    <source>
        <dbReference type="SAM" id="MobiDB-lite"/>
    </source>
</evidence>